<evidence type="ECO:0000256" key="7">
    <source>
        <dbReference type="SAM" id="Phobius"/>
    </source>
</evidence>
<accession>A0A7H8QGV3</accession>
<proteinExistence type="inferred from homology"/>
<name>A0A7H8QGV3_TALRU</name>
<dbReference type="RefSeq" id="XP_035339337.1">
    <property type="nucleotide sequence ID" value="XM_035483444.1"/>
</dbReference>
<dbReference type="KEGG" id="trg:TRUGW13939_00234"/>
<keyword evidence="2 7" id="KW-0812">Transmembrane</keyword>
<dbReference type="GeneID" id="55987749"/>
<dbReference type="Pfam" id="PF20684">
    <property type="entry name" value="Fung_rhodopsin"/>
    <property type="match status" value="1"/>
</dbReference>
<feature type="transmembrane region" description="Helical" evidence="7">
    <location>
        <begin position="202"/>
        <end position="223"/>
    </location>
</feature>
<dbReference type="AlphaFoldDB" id="A0A7H8QGV3"/>
<dbReference type="PANTHER" id="PTHR33048">
    <property type="entry name" value="PTH11-LIKE INTEGRAL MEMBRANE PROTEIN (AFU_ORTHOLOGUE AFUA_5G11245)"/>
    <property type="match status" value="1"/>
</dbReference>
<feature type="transmembrane region" description="Helical" evidence="7">
    <location>
        <begin position="6"/>
        <end position="29"/>
    </location>
</feature>
<dbReference type="PANTHER" id="PTHR33048:SF155">
    <property type="entry name" value="INTEGRAL MEMBRANE PROTEIN"/>
    <property type="match status" value="1"/>
</dbReference>
<feature type="transmembrane region" description="Helical" evidence="7">
    <location>
        <begin position="175"/>
        <end position="195"/>
    </location>
</feature>
<comment type="subcellular location">
    <subcellularLocation>
        <location evidence="1">Membrane</location>
        <topology evidence="1">Multi-pass membrane protein</topology>
    </subcellularLocation>
</comment>
<evidence type="ECO:0000256" key="3">
    <source>
        <dbReference type="ARBA" id="ARBA00022989"/>
    </source>
</evidence>
<organism evidence="9 10">
    <name type="scientific">Talaromyces rugulosus</name>
    <name type="common">Penicillium rugulosum</name>
    <dbReference type="NCBI Taxonomy" id="121627"/>
    <lineage>
        <taxon>Eukaryota</taxon>
        <taxon>Fungi</taxon>
        <taxon>Dikarya</taxon>
        <taxon>Ascomycota</taxon>
        <taxon>Pezizomycotina</taxon>
        <taxon>Eurotiomycetes</taxon>
        <taxon>Eurotiomycetidae</taxon>
        <taxon>Eurotiales</taxon>
        <taxon>Trichocomaceae</taxon>
        <taxon>Talaromyces</taxon>
        <taxon>Talaromyces sect. Islandici</taxon>
    </lineage>
</organism>
<keyword evidence="10" id="KW-1185">Reference proteome</keyword>
<feature type="transmembrane region" description="Helical" evidence="7">
    <location>
        <begin position="85"/>
        <end position="107"/>
    </location>
</feature>
<dbReference type="InterPro" id="IPR052337">
    <property type="entry name" value="SAT4-like"/>
</dbReference>
<feature type="transmembrane region" description="Helical" evidence="7">
    <location>
        <begin position="119"/>
        <end position="142"/>
    </location>
</feature>
<evidence type="ECO:0000313" key="9">
    <source>
        <dbReference type="EMBL" id="QKX53158.1"/>
    </source>
</evidence>
<dbReference type="InterPro" id="IPR049326">
    <property type="entry name" value="Rhodopsin_dom_fungi"/>
</dbReference>
<evidence type="ECO:0000256" key="2">
    <source>
        <dbReference type="ARBA" id="ARBA00022692"/>
    </source>
</evidence>
<evidence type="ECO:0000256" key="4">
    <source>
        <dbReference type="ARBA" id="ARBA00023136"/>
    </source>
</evidence>
<sequence length="376" mass="41341">MADRATLIIGLLWALTIIAVIVVATRFAVQHKFGGLFAEDWLMLAAMVMQLIDMGFLSKSSSWGLGKHDRDMTPEQLINAGKWAWLYMIPGCFVAVLARVSGGVFLIRLFGIHEWLKRYLIVFTVLQAIGGMLVLLTNFLAITPIEALWDPTITDKRARYSPQVASITAYTTQSLFTMADLTYVLFPSIIIWNLHLNIKKKIGIILLMCTSLITMAVSIMKAITLAKVSGVAEPAYMSSLSALWAGLEQTLVIIMASVPALSAITKLNLGFRRMTSSIAKSLNLSGGRTGNDSKGSKFTDSSAGSMAGMKPARYQDLEKNSFGSHNNRRSNQVTGSPFGTTVAYYDESNEMVPLKSAAPVRVRRTDEYTVEYDPRS</sequence>
<gene>
    <name evidence="9" type="ORF">TRUGW13939_00234</name>
</gene>
<reference evidence="10" key="1">
    <citation type="submission" date="2020-06" db="EMBL/GenBank/DDBJ databases">
        <title>A chromosome-scale genome assembly of Talaromyces rugulosus W13939.</title>
        <authorList>
            <person name="Wang B."/>
            <person name="Guo L."/>
            <person name="Ye K."/>
            <person name="Wang L."/>
        </authorList>
    </citation>
    <scope>NUCLEOTIDE SEQUENCE [LARGE SCALE GENOMIC DNA]</scope>
    <source>
        <strain evidence="10">W13939</strain>
    </source>
</reference>
<feature type="compositionally biased region" description="Polar residues" evidence="6">
    <location>
        <begin position="321"/>
        <end position="339"/>
    </location>
</feature>
<comment type="similarity">
    <text evidence="5">Belongs to the SAT4 family.</text>
</comment>
<dbReference type="Proteomes" id="UP000509510">
    <property type="component" value="Chromosome I"/>
</dbReference>
<dbReference type="EMBL" id="CP055898">
    <property type="protein sequence ID" value="QKX53158.1"/>
    <property type="molecule type" value="Genomic_DNA"/>
</dbReference>
<evidence type="ECO:0000259" key="8">
    <source>
        <dbReference type="Pfam" id="PF20684"/>
    </source>
</evidence>
<keyword evidence="4 7" id="KW-0472">Membrane</keyword>
<feature type="transmembrane region" description="Helical" evidence="7">
    <location>
        <begin position="243"/>
        <end position="264"/>
    </location>
</feature>
<feature type="compositionally biased region" description="Polar residues" evidence="6">
    <location>
        <begin position="285"/>
        <end position="304"/>
    </location>
</feature>
<feature type="region of interest" description="Disordered" evidence="6">
    <location>
        <begin position="285"/>
        <end position="339"/>
    </location>
</feature>
<evidence type="ECO:0000256" key="1">
    <source>
        <dbReference type="ARBA" id="ARBA00004141"/>
    </source>
</evidence>
<feature type="domain" description="Rhodopsin" evidence="8">
    <location>
        <begin position="26"/>
        <end position="264"/>
    </location>
</feature>
<dbReference type="GO" id="GO:0016020">
    <property type="term" value="C:membrane"/>
    <property type="evidence" value="ECO:0007669"/>
    <property type="project" value="UniProtKB-SubCell"/>
</dbReference>
<evidence type="ECO:0000256" key="6">
    <source>
        <dbReference type="SAM" id="MobiDB-lite"/>
    </source>
</evidence>
<keyword evidence="3 7" id="KW-1133">Transmembrane helix</keyword>
<evidence type="ECO:0000313" key="10">
    <source>
        <dbReference type="Proteomes" id="UP000509510"/>
    </source>
</evidence>
<dbReference type="OrthoDB" id="5429740at2759"/>
<protein>
    <recommendedName>
        <fullName evidence="8">Rhodopsin domain-containing protein</fullName>
    </recommendedName>
</protein>
<evidence type="ECO:0000256" key="5">
    <source>
        <dbReference type="ARBA" id="ARBA00038359"/>
    </source>
</evidence>